<dbReference type="PANTHER" id="PTHR30305:SF3">
    <property type="entry name" value="PROTEIN YJDM"/>
    <property type="match status" value="1"/>
</dbReference>
<dbReference type="KEGG" id="mon:G8E03_14255"/>
<name>A0A6G7VPL6_9RHOB</name>
<dbReference type="Pfam" id="PF03831">
    <property type="entry name" value="YjdM"/>
    <property type="match status" value="1"/>
</dbReference>
<keyword evidence="3" id="KW-1185">Reference proteome</keyword>
<evidence type="ECO:0000313" key="3">
    <source>
        <dbReference type="Proteomes" id="UP000500791"/>
    </source>
</evidence>
<dbReference type="PANTHER" id="PTHR30305">
    <property type="entry name" value="PROTEIN YJDM-RELATED"/>
    <property type="match status" value="1"/>
</dbReference>
<evidence type="ECO:0000313" key="2">
    <source>
        <dbReference type="EMBL" id="QIK41815.1"/>
    </source>
</evidence>
<dbReference type="AlphaFoldDB" id="A0A6G7VPL6"/>
<dbReference type="EMBL" id="CP049811">
    <property type="protein sequence ID" value="QIK41815.1"/>
    <property type="molecule type" value="Genomic_DNA"/>
</dbReference>
<evidence type="ECO:0000259" key="1">
    <source>
        <dbReference type="SMART" id="SM00782"/>
    </source>
</evidence>
<dbReference type="SUPFAM" id="SSF82057">
    <property type="entry name" value="Prokaryotic SH3-related domain"/>
    <property type="match status" value="1"/>
</dbReference>
<organism evidence="2 3">
    <name type="scientific">Pontivivens nitratireducens</name>
    <dbReference type="NCBI Taxonomy" id="2758038"/>
    <lineage>
        <taxon>Bacteria</taxon>
        <taxon>Pseudomonadati</taxon>
        <taxon>Pseudomonadota</taxon>
        <taxon>Alphaproteobacteria</taxon>
        <taxon>Rhodobacterales</taxon>
        <taxon>Paracoccaceae</taxon>
        <taxon>Pontivivens</taxon>
    </lineage>
</organism>
<protein>
    <submittedName>
        <fullName evidence="2">PhnA protein</fullName>
    </submittedName>
</protein>
<accession>A0A6G7VPL6</accession>
<dbReference type="SMART" id="SM00782">
    <property type="entry name" value="PhnA_Zn_Ribbon"/>
    <property type="match status" value="1"/>
</dbReference>
<feature type="domain" description="PhnA protein N-terminal proteobacterial" evidence="1">
    <location>
        <begin position="6"/>
        <end position="52"/>
    </location>
</feature>
<dbReference type="Gene3D" id="2.30.30.40">
    <property type="entry name" value="SH3 Domains"/>
    <property type="match status" value="1"/>
</dbReference>
<dbReference type="RefSeq" id="WP_166193323.1">
    <property type="nucleotide sequence ID" value="NZ_CP049811.1"/>
</dbReference>
<sequence length="191" mass="20869">MAQIDDLMTRADGACELCRGTEDLAPFALTPPEGYADSAAVLTCGECRGRLEARDLGTPDHWRALERTMWTPVPPVQVVAWRILSGLQRLDWAADLKSQLWLDEETQAWAELRAPAPVVEPTHRDSNGAALADGDTVTLIKDLNVKGSSKTAKRGTAVRGITLVPDNGEQIEGRVNGERIVILTQFVKKQV</sequence>
<reference evidence="2 3" key="1">
    <citation type="submission" date="2020-03" db="EMBL/GenBank/DDBJ databases">
        <title>Complete genome sequence of Monaibacterium sp. ALG8 with diverse plasmids.</title>
        <authorList>
            <person name="Sun C."/>
        </authorList>
    </citation>
    <scope>NUCLEOTIDE SEQUENCE [LARGE SCALE GENOMIC DNA]</scope>
    <source>
        <strain evidence="2 3">ALG8</strain>
    </source>
</reference>
<dbReference type="InterPro" id="IPR013991">
    <property type="entry name" value="PhnaA_N_proteobac"/>
</dbReference>
<gene>
    <name evidence="2" type="ORF">G8E03_14255</name>
</gene>
<proteinExistence type="predicted"/>
<dbReference type="Proteomes" id="UP000500791">
    <property type="component" value="Chromosome"/>
</dbReference>
<dbReference type="InterPro" id="IPR013988">
    <property type="entry name" value="YjdM_C"/>
</dbReference>